<dbReference type="PIRSF" id="PIRSF006019">
    <property type="entry name" value="dCMP_deaminase"/>
    <property type="match status" value="1"/>
</dbReference>
<evidence type="ECO:0000313" key="8">
    <source>
        <dbReference type="Proteomes" id="UP000320766"/>
    </source>
</evidence>
<name>A0A520KZ53_9EURY</name>
<evidence type="ECO:0000259" key="6">
    <source>
        <dbReference type="PROSITE" id="PS51747"/>
    </source>
</evidence>
<dbReference type="Pfam" id="PF00383">
    <property type="entry name" value="dCMP_cyt_deam_1"/>
    <property type="match status" value="1"/>
</dbReference>
<dbReference type="GO" id="GO:0004132">
    <property type="term" value="F:dCMP deaminase activity"/>
    <property type="evidence" value="ECO:0007669"/>
    <property type="project" value="InterPro"/>
</dbReference>
<dbReference type="SUPFAM" id="SSF53927">
    <property type="entry name" value="Cytidine deaminase-like"/>
    <property type="match status" value="1"/>
</dbReference>
<evidence type="ECO:0000256" key="4">
    <source>
        <dbReference type="ARBA" id="ARBA00022801"/>
    </source>
</evidence>
<dbReference type="GO" id="GO:0005737">
    <property type="term" value="C:cytoplasm"/>
    <property type="evidence" value="ECO:0007669"/>
    <property type="project" value="TreeGrafter"/>
</dbReference>
<evidence type="ECO:0000313" key="7">
    <source>
        <dbReference type="EMBL" id="RZN73918.1"/>
    </source>
</evidence>
<gene>
    <name evidence="7" type="ORF">EF807_00155</name>
</gene>
<evidence type="ECO:0000256" key="5">
    <source>
        <dbReference type="ARBA" id="ARBA00022833"/>
    </source>
</evidence>
<comment type="cofactor">
    <cofactor evidence="1">
        <name>Zn(2+)</name>
        <dbReference type="ChEBI" id="CHEBI:29105"/>
    </cofactor>
</comment>
<proteinExistence type="inferred from homology"/>
<dbReference type="PROSITE" id="PS00903">
    <property type="entry name" value="CYT_DCMP_DEAMINASES_1"/>
    <property type="match status" value="1"/>
</dbReference>
<dbReference type="PANTHER" id="PTHR11086">
    <property type="entry name" value="DEOXYCYTIDYLATE DEAMINASE-RELATED"/>
    <property type="match status" value="1"/>
</dbReference>
<dbReference type="InterPro" id="IPR002125">
    <property type="entry name" value="CMP_dCMP_dom"/>
</dbReference>
<dbReference type="InterPro" id="IPR016193">
    <property type="entry name" value="Cytidine_deaminase-like"/>
</dbReference>
<dbReference type="Gene3D" id="3.40.140.10">
    <property type="entry name" value="Cytidine Deaminase, domain 2"/>
    <property type="match status" value="1"/>
</dbReference>
<evidence type="ECO:0000256" key="1">
    <source>
        <dbReference type="ARBA" id="ARBA00001947"/>
    </source>
</evidence>
<comment type="similarity">
    <text evidence="2">Belongs to the cytidine and deoxycytidylate deaminase family.</text>
</comment>
<organism evidence="7 8">
    <name type="scientific">Candidatus Methanolliviera hydrocarbonicum</name>
    <dbReference type="NCBI Taxonomy" id="2491085"/>
    <lineage>
        <taxon>Archaea</taxon>
        <taxon>Methanobacteriati</taxon>
        <taxon>Methanobacteriota</taxon>
        <taxon>Candidatus Methanoliparia</taxon>
        <taxon>Candidatus Methanoliparales</taxon>
        <taxon>Candidatus Methanollivieraceae</taxon>
        <taxon>Candidatus Methanolliviera</taxon>
    </lineage>
</organism>
<dbReference type="InterPro" id="IPR016192">
    <property type="entry name" value="APOBEC/CMP_deaminase_Zn-bd"/>
</dbReference>
<feature type="domain" description="CMP/dCMP-type deaminase" evidence="6">
    <location>
        <begin position="12"/>
        <end position="151"/>
    </location>
</feature>
<dbReference type="Proteomes" id="UP000320766">
    <property type="component" value="Unassembled WGS sequence"/>
</dbReference>
<keyword evidence="3" id="KW-0479">Metal-binding</keyword>
<dbReference type="PANTHER" id="PTHR11086:SF18">
    <property type="entry name" value="DEOXYCYTIDYLATE DEAMINASE"/>
    <property type="match status" value="1"/>
</dbReference>
<comment type="caution">
    <text evidence="7">The sequence shown here is derived from an EMBL/GenBank/DDBJ whole genome shotgun (WGS) entry which is preliminary data.</text>
</comment>
<keyword evidence="5" id="KW-0862">Zinc</keyword>
<evidence type="ECO:0000256" key="2">
    <source>
        <dbReference type="ARBA" id="ARBA00006576"/>
    </source>
</evidence>
<dbReference type="InterPro" id="IPR015517">
    <property type="entry name" value="dCMP_deaminase-rel"/>
</dbReference>
<protein>
    <submittedName>
        <fullName evidence="7">Cytidine deaminase</fullName>
    </submittedName>
</protein>
<accession>A0A520KZ53</accession>
<dbReference type="InterPro" id="IPR035105">
    <property type="entry name" value="Deoxycytidylate_deaminase_dom"/>
</dbReference>
<keyword evidence="4" id="KW-0378">Hydrolase</keyword>
<dbReference type="GO" id="GO:0008270">
    <property type="term" value="F:zinc ion binding"/>
    <property type="evidence" value="ECO:0007669"/>
    <property type="project" value="InterPro"/>
</dbReference>
<dbReference type="AlphaFoldDB" id="A0A520KZ53"/>
<sequence length="158" mass="17527">MPNIFHNSARPGIDEYFMEIAKVVAKRSTCLRNHVGAVIVRDKRILTTGYNGAPSGLPHCLDIGCLRDENNIPSGENQEICRGVHAEQNAIIQAALHGISTEGATLYCTHQPCSLCAKMLINAHIKRVVYSEKYPDKRGIEYLEEAGVDVVYAKDRYV</sequence>
<dbReference type="GO" id="GO:0006220">
    <property type="term" value="P:pyrimidine nucleotide metabolic process"/>
    <property type="evidence" value="ECO:0007669"/>
    <property type="project" value="InterPro"/>
</dbReference>
<dbReference type="CDD" id="cd01286">
    <property type="entry name" value="deoxycytidylate_deaminase"/>
    <property type="match status" value="1"/>
</dbReference>
<dbReference type="InterPro" id="IPR016473">
    <property type="entry name" value="dCMP_deaminase"/>
</dbReference>
<evidence type="ECO:0000256" key="3">
    <source>
        <dbReference type="ARBA" id="ARBA00022723"/>
    </source>
</evidence>
<dbReference type="PROSITE" id="PS51747">
    <property type="entry name" value="CYT_DCMP_DEAMINASES_2"/>
    <property type="match status" value="1"/>
</dbReference>
<reference evidence="7 8" key="1">
    <citation type="journal article" date="2019" name="Nat. Microbiol.">
        <title>Wide diversity of methane and short-chain alkane metabolisms in uncultured archaea.</title>
        <authorList>
            <person name="Borrel G."/>
            <person name="Adam P.S."/>
            <person name="McKay L.J."/>
            <person name="Chen L.X."/>
            <person name="Sierra-Garcia I.N."/>
            <person name="Sieber C.M."/>
            <person name="Letourneur Q."/>
            <person name="Ghozlane A."/>
            <person name="Andersen G.L."/>
            <person name="Li W.J."/>
            <person name="Hallam S.J."/>
            <person name="Muyzer G."/>
            <person name="de Oliveira V.M."/>
            <person name="Inskeep W.P."/>
            <person name="Banfield J.F."/>
            <person name="Gribaldo S."/>
        </authorList>
    </citation>
    <scope>NUCLEOTIDE SEQUENCE [LARGE SCALE GENOMIC DNA]</scope>
    <source>
        <strain evidence="7">NM1b</strain>
    </source>
</reference>
<dbReference type="EMBL" id="RXIL01000001">
    <property type="protein sequence ID" value="RZN73918.1"/>
    <property type="molecule type" value="Genomic_DNA"/>
</dbReference>